<dbReference type="EMBL" id="JAVDYB010000001">
    <property type="protein sequence ID" value="MDR7275757.1"/>
    <property type="molecule type" value="Genomic_DNA"/>
</dbReference>
<dbReference type="Pfam" id="PF00512">
    <property type="entry name" value="HisKA"/>
    <property type="match status" value="1"/>
</dbReference>
<dbReference type="GO" id="GO:0005524">
    <property type="term" value="F:ATP binding"/>
    <property type="evidence" value="ECO:0007669"/>
    <property type="project" value="UniProtKB-KW"/>
</dbReference>
<dbReference type="InterPro" id="IPR050351">
    <property type="entry name" value="BphY/WalK/GraS-like"/>
</dbReference>
<dbReference type="PROSITE" id="PS50113">
    <property type="entry name" value="PAC"/>
    <property type="match status" value="1"/>
</dbReference>
<dbReference type="Pfam" id="PF03924">
    <property type="entry name" value="CHASE"/>
    <property type="match status" value="1"/>
</dbReference>
<dbReference type="InterPro" id="IPR005467">
    <property type="entry name" value="His_kinase_dom"/>
</dbReference>
<keyword evidence="4" id="KW-0597">Phosphoprotein</keyword>
<keyword evidence="7" id="KW-0547">Nucleotide-binding</keyword>
<keyword evidence="9" id="KW-0067">ATP-binding</keyword>
<dbReference type="PANTHER" id="PTHR42878:SF7">
    <property type="entry name" value="SENSOR HISTIDINE KINASE GLRK"/>
    <property type="match status" value="1"/>
</dbReference>
<proteinExistence type="predicted"/>
<sequence>MDERKRFPAWRPAAILAAVVGVFGVSVAVGVAGVVAAEQRQTAQEQLQRRSSVVTARVAAEARRYTDSVSLAAAALGWREEVTAESFAEVTEPVVRMRLPGASSVVFLAAADSGTVAQTQRRWRSLGAADLVLRPVGGGGEHIFSIFSVPLDGAAAPAGIDATQAPAPTYALRESRAGHRVVVSDAYHLLRDRTVPAAARQLSFVITAPVLAPADAAGRRAFRGWVLMGLRGQDFIGDALRESSQDLIDVTLRAHTATGTADIATLRAAAGGRRDLAWQANVRVANRSWMLAYAAAGPSLPGGSTGLPTSLAAGGTVTSLLLAGLVWVLATGRVRAQAQVTAATARLRTTADELAGQKDYLAQVLDAVHVTILTCDTEGRLVHTNTEGRTRIGDAGARRHVADLAADLTLVYPDGSPYPMDRSPLLRALNGEDVRGEEVVRILPDGSRRYLITHSRALRTPAGEPAGAVSSSYDVTALREREAELTAFAGVVAHDLKNPLTSLTGYAEIVQEDLAELPDMHRQAGMLDRMLNTGARMRRLIDDLLELAAARDGAVRPDDVDLRELVEDVVEERLVTAGAPMPRIHVAALDRVHADPAMVLQLVDNLIGNAVTYTPPGESAHLEVTSADTGDGWVRVEVADRGIGIPAGQHQAVFNDFHRAHPAAGYSGTGLGLAICRRIVTRHGGTIGVEDNPGGGARFWFTLPSSAG</sequence>
<dbReference type="GO" id="GO:0030295">
    <property type="term" value="F:protein kinase activator activity"/>
    <property type="evidence" value="ECO:0007669"/>
    <property type="project" value="TreeGrafter"/>
</dbReference>
<dbReference type="Pfam" id="PF02518">
    <property type="entry name" value="HATPase_c"/>
    <property type="match status" value="1"/>
</dbReference>
<evidence type="ECO:0000259" key="15">
    <source>
        <dbReference type="PROSITE" id="PS50113"/>
    </source>
</evidence>
<dbReference type="SMART" id="SM00387">
    <property type="entry name" value="HATPase_c"/>
    <property type="match status" value="1"/>
</dbReference>
<evidence type="ECO:0000256" key="12">
    <source>
        <dbReference type="ARBA" id="ARBA00023136"/>
    </source>
</evidence>
<comment type="catalytic activity">
    <reaction evidence="1">
        <text>ATP + protein L-histidine = ADP + protein N-phospho-L-histidine.</text>
        <dbReference type="EC" id="2.7.13.3"/>
    </reaction>
</comment>
<dbReference type="GO" id="GO:0000156">
    <property type="term" value="F:phosphorelay response regulator activity"/>
    <property type="evidence" value="ECO:0007669"/>
    <property type="project" value="TreeGrafter"/>
</dbReference>
<dbReference type="SUPFAM" id="SSF47384">
    <property type="entry name" value="Homodimeric domain of signal transducing histidine kinase"/>
    <property type="match status" value="1"/>
</dbReference>
<dbReference type="InterPro" id="IPR035965">
    <property type="entry name" value="PAS-like_dom_sf"/>
</dbReference>
<feature type="domain" description="Histidine kinase" evidence="14">
    <location>
        <begin position="491"/>
        <end position="707"/>
    </location>
</feature>
<dbReference type="PROSITE" id="PS50839">
    <property type="entry name" value="CHASE"/>
    <property type="match status" value="1"/>
</dbReference>
<evidence type="ECO:0000256" key="4">
    <source>
        <dbReference type="ARBA" id="ARBA00022553"/>
    </source>
</evidence>
<feature type="domain" description="CHASE" evidence="16">
    <location>
        <begin position="146"/>
        <end position="242"/>
    </location>
</feature>
<dbReference type="CDD" id="cd00082">
    <property type="entry name" value="HisKA"/>
    <property type="match status" value="1"/>
</dbReference>
<dbReference type="AlphaFoldDB" id="A0AAE4C9F5"/>
<dbReference type="Proteomes" id="UP001183643">
    <property type="component" value="Unassembled WGS sequence"/>
</dbReference>
<reference evidence="17" key="1">
    <citation type="submission" date="2023-07" db="EMBL/GenBank/DDBJ databases">
        <title>Sequencing the genomes of 1000 actinobacteria strains.</title>
        <authorList>
            <person name="Klenk H.-P."/>
        </authorList>
    </citation>
    <scope>NUCLEOTIDE SEQUENCE</scope>
    <source>
        <strain evidence="17">DSM 44707</strain>
    </source>
</reference>
<evidence type="ECO:0000256" key="8">
    <source>
        <dbReference type="ARBA" id="ARBA00022777"/>
    </source>
</evidence>
<dbReference type="Pfam" id="PF08448">
    <property type="entry name" value="PAS_4"/>
    <property type="match status" value="1"/>
</dbReference>
<evidence type="ECO:0000256" key="10">
    <source>
        <dbReference type="ARBA" id="ARBA00022989"/>
    </source>
</evidence>
<gene>
    <name evidence="17" type="ORF">J2S41_002535</name>
</gene>
<keyword evidence="11" id="KW-0902">Two-component regulatory system</keyword>
<feature type="domain" description="PAC" evidence="15">
    <location>
        <begin position="435"/>
        <end position="487"/>
    </location>
</feature>
<evidence type="ECO:0000256" key="5">
    <source>
        <dbReference type="ARBA" id="ARBA00022679"/>
    </source>
</evidence>
<dbReference type="GO" id="GO:0000155">
    <property type="term" value="F:phosphorelay sensor kinase activity"/>
    <property type="evidence" value="ECO:0007669"/>
    <property type="project" value="InterPro"/>
</dbReference>
<comment type="subcellular location">
    <subcellularLocation>
        <location evidence="2">Cell membrane</location>
    </subcellularLocation>
</comment>
<dbReference type="PRINTS" id="PR00344">
    <property type="entry name" value="BCTRLSENSOR"/>
</dbReference>
<dbReference type="SUPFAM" id="SSF55874">
    <property type="entry name" value="ATPase domain of HSP90 chaperone/DNA topoisomerase II/histidine kinase"/>
    <property type="match status" value="1"/>
</dbReference>
<dbReference type="Gene3D" id="1.10.287.130">
    <property type="match status" value="1"/>
</dbReference>
<protein>
    <recommendedName>
        <fullName evidence="13">Sensor-like histidine kinase SenX3</fullName>
        <ecNumber evidence="3">2.7.13.3</ecNumber>
    </recommendedName>
</protein>
<evidence type="ECO:0000256" key="11">
    <source>
        <dbReference type="ARBA" id="ARBA00023012"/>
    </source>
</evidence>
<dbReference type="PANTHER" id="PTHR42878">
    <property type="entry name" value="TWO-COMPONENT HISTIDINE KINASE"/>
    <property type="match status" value="1"/>
</dbReference>
<keyword evidence="18" id="KW-1185">Reference proteome</keyword>
<evidence type="ECO:0000256" key="6">
    <source>
        <dbReference type="ARBA" id="ARBA00022692"/>
    </source>
</evidence>
<name>A0AAE4C9F5_9ACTN</name>
<keyword evidence="10" id="KW-1133">Transmembrane helix</keyword>
<dbReference type="PROSITE" id="PS50109">
    <property type="entry name" value="HIS_KIN"/>
    <property type="match status" value="1"/>
</dbReference>
<evidence type="ECO:0000256" key="13">
    <source>
        <dbReference type="ARBA" id="ARBA00039401"/>
    </source>
</evidence>
<keyword evidence="5" id="KW-0808">Transferase</keyword>
<dbReference type="InterPro" id="IPR042240">
    <property type="entry name" value="CHASE_sf"/>
</dbReference>
<dbReference type="GO" id="GO:0005886">
    <property type="term" value="C:plasma membrane"/>
    <property type="evidence" value="ECO:0007669"/>
    <property type="project" value="UniProtKB-SubCell"/>
</dbReference>
<dbReference type="Gene3D" id="3.30.450.20">
    <property type="entry name" value="PAS domain"/>
    <property type="match status" value="1"/>
</dbReference>
<evidence type="ECO:0000256" key="2">
    <source>
        <dbReference type="ARBA" id="ARBA00004236"/>
    </source>
</evidence>
<dbReference type="RefSeq" id="WP_310367103.1">
    <property type="nucleotide sequence ID" value="NZ_JAVDYB010000001.1"/>
</dbReference>
<comment type="caution">
    <text evidence="17">The sequence shown here is derived from an EMBL/GenBank/DDBJ whole genome shotgun (WGS) entry which is preliminary data.</text>
</comment>
<dbReference type="InterPro" id="IPR036097">
    <property type="entry name" value="HisK_dim/P_sf"/>
</dbReference>
<dbReference type="InterPro" id="IPR004358">
    <property type="entry name" value="Sig_transdc_His_kin-like_C"/>
</dbReference>
<dbReference type="Gene3D" id="3.30.450.350">
    <property type="entry name" value="CHASE domain"/>
    <property type="match status" value="1"/>
</dbReference>
<dbReference type="InterPro" id="IPR003594">
    <property type="entry name" value="HATPase_dom"/>
</dbReference>
<evidence type="ECO:0000313" key="18">
    <source>
        <dbReference type="Proteomes" id="UP001183643"/>
    </source>
</evidence>
<dbReference type="EC" id="2.7.13.3" evidence="3"/>
<dbReference type="SMART" id="SM00388">
    <property type="entry name" value="HisKA"/>
    <property type="match status" value="1"/>
</dbReference>
<keyword evidence="12" id="KW-0472">Membrane</keyword>
<dbReference type="SUPFAM" id="SSF55785">
    <property type="entry name" value="PYP-like sensor domain (PAS domain)"/>
    <property type="match status" value="1"/>
</dbReference>
<keyword evidence="6" id="KW-0812">Transmembrane</keyword>
<evidence type="ECO:0000256" key="7">
    <source>
        <dbReference type="ARBA" id="ARBA00022741"/>
    </source>
</evidence>
<keyword evidence="8 17" id="KW-0418">Kinase</keyword>
<evidence type="ECO:0000259" key="14">
    <source>
        <dbReference type="PROSITE" id="PS50109"/>
    </source>
</evidence>
<evidence type="ECO:0000259" key="16">
    <source>
        <dbReference type="PROSITE" id="PS50839"/>
    </source>
</evidence>
<evidence type="ECO:0000313" key="17">
    <source>
        <dbReference type="EMBL" id="MDR7275757.1"/>
    </source>
</evidence>
<dbReference type="Gene3D" id="3.30.565.10">
    <property type="entry name" value="Histidine kinase-like ATPase, C-terminal domain"/>
    <property type="match status" value="1"/>
</dbReference>
<dbReference type="InterPro" id="IPR000700">
    <property type="entry name" value="PAS-assoc_C"/>
</dbReference>
<dbReference type="InterPro" id="IPR013656">
    <property type="entry name" value="PAS_4"/>
</dbReference>
<dbReference type="InterPro" id="IPR036890">
    <property type="entry name" value="HATPase_C_sf"/>
</dbReference>
<dbReference type="InterPro" id="IPR003661">
    <property type="entry name" value="HisK_dim/P_dom"/>
</dbReference>
<organism evidence="17 18">
    <name type="scientific">Catenuloplanes atrovinosus</name>
    <dbReference type="NCBI Taxonomy" id="137266"/>
    <lineage>
        <taxon>Bacteria</taxon>
        <taxon>Bacillati</taxon>
        <taxon>Actinomycetota</taxon>
        <taxon>Actinomycetes</taxon>
        <taxon>Micromonosporales</taxon>
        <taxon>Micromonosporaceae</taxon>
        <taxon>Catenuloplanes</taxon>
    </lineage>
</organism>
<dbReference type="GO" id="GO:0007234">
    <property type="term" value="P:osmosensory signaling via phosphorelay pathway"/>
    <property type="evidence" value="ECO:0007669"/>
    <property type="project" value="TreeGrafter"/>
</dbReference>
<accession>A0AAE4C9F5</accession>
<evidence type="ECO:0000256" key="9">
    <source>
        <dbReference type="ARBA" id="ARBA00022840"/>
    </source>
</evidence>
<dbReference type="InterPro" id="IPR006189">
    <property type="entry name" value="CHASE_dom"/>
</dbReference>
<evidence type="ECO:0000256" key="1">
    <source>
        <dbReference type="ARBA" id="ARBA00000085"/>
    </source>
</evidence>
<evidence type="ECO:0000256" key="3">
    <source>
        <dbReference type="ARBA" id="ARBA00012438"/>
    </source>
</evidence>